<protein>
    <submittedName>
        <fullName evidence="1">Uncharacterized protein</fullName>
    </submittedName>
</protein>
<evidence type="ECO:0000313" key="1">
    <source>
        <dbReference type="EMBL" id="KAJ3098794.1"/>
    </source>
</evidence>
<name>A0AAD5SUF2_9FUNG</name>
<sequence>MSCDFIMPTAFPDHYSLQALDTFLKNVLPEWHMWQRQIVKVEADNLFDSIKKFMFPRNPPKILPILILGYKAKMVDQAAGNWVSAITNYIEMQITEWSSQLFADTQQIIGAGTVELVPPAHQKTFYSLKLQNDSY</sequence>
<proteinExistence type="predicted"/>
<organism evidence="1 2">
    <name type="scientific">Physocladia obscura</name>
    <dbReference type="NCBI Taxonomy" id="109957"/>
    <lineage>
        <taxon>Eukaryota</taxon>
        <taxon>Fungi</taxon>
        <taxon>Fungi incertae sedis</taxon>
        <taxon>Chytridiomycota</taxon>
        <taxon>Chytridiomycota incertae sedis</taxon>
        <taxon>Chytridiomycetes</taxon>
        <taxon>Chytridiales</taxon>
        <taxon>Chytriomycetaceae</taxon>
        <taxon>Physocladia</taxon>
    </lineage>
</organism>
<dbReference type="Proteomes" id="UP001211907">
    <property type="component" value="Unassembled WGS sequence"/>
</dbReference>
<evidence type="ECO:0000313" key="2">
    <source>
        <dbReference type="Proteomes" id="UP001211907"/>
    </source>
</evidence>
<dbReference type="AlphaFoldDB" id="A0AAD5SUF2"/>
<gene>
    <name evidence="1" type="ORF">HK100_005017</name>
</gene>
<reference evidence="1" key="1">
    <citation type="submission" date="2020-05" db="EMBL/GenBank/DDBJ databases">
        <title>Phylogenomic resolution of chytrid fungi.</title>
        <authorList>
            <person name="Stajich J.E."/>
            <person name="Amses K."/>
            <person name="Simmons R."/>
            <person name="Seto K."/>
            <person name="Myers J."/>
            <person name="Bonds A."/>
            <person name="Quandt C.A."/>
            <person name="Barry K."/>
            <person name="Liu P."/>
            <person name="Grigoriev I."/>
            <person name="Longcore J.E."/>
            <person name="James T.Y."/>
        </authorList>
    </citation>
    <scope>NUCLEOTIDE SEQUENCE</scope>
    <source>
        <strain evidence="1">JEL0513</strain>
    </source>
</reference>
<comment type="caution">
    <text evidence="1">The sequence shown here is derived from an EMBL/GenBank/DDBJ whole genome shotgun (WGS) entry which is preliminary data.</text>
</comment>
<keyword evidence="2" id="KW-1185">Reference proteome</keyword>
<accession>A0AAD5SUF2</accession>
<dbReference type="EMBL" id="JADGJH010002391">
    <property type="protein sequence ID" value="KAJ3098794.1"/>
    <property type="molecule type" value="Genomic_DNA"/>
</dbReference>